<evidence type="ECO:0000313" key="2">
    <source>
        <dbReference type="EMBL" id="SLN75795.1"/>
    </source>
</evidence>
<keyword evidence="2" id="KW-0808">Transferase</keyword>
<organism evidence="2 3">
    <name type="scientific">Oceanibacterium hippocampi</name>
    <dbReference type="NCBI Taxonomy" id="745714"/>
    <lineage>
        <taxon>Bacteria</taxon>
        <taxon>Pseudomonadati</taxon>
        <taxon>Pseudomonadota</taxon>
        <taxon>Alphaproteobacteria</taxon>
        <taxon>Sneathiellales</taxon>
        <taxon>Sneathiellaceae</taxon>
        <taxon>Oceanibacterium</taxon>
    </lineage>
</organism>
<proteinExistence type="predicted"/>
<dbReference type="PROSITE" id="PS51186">
    <property type="entry name" value="GNAT"/>
    <property type="match status" value="1"/>
</dbReference>
<dbReference type="SUPFAM" id="SSF55729">
    <property type="entry name" value="Acyl-CoA N-acyltransferases (Nat)"/>
    <property type="match status" value="1"/>
</dbReference>
<dbReference type="Proteomes" id="UP000193200">
    <property type="component" value="Unassembled WGS sequence"/>
</dbReference>
<gene>
    <name evidence="2" type="ORF">OCH7691_03965</name>
</gene>
<reference evidence="2 3" key="1">
    <citation type="submission" date="2017-03" db="EMBL/GenBank/DDBJ databases">
        <authorList>
            <person name="Afonso C.L."/>
            <person name="Miller P.J."/>
            <person name="Scott M.A."/>
            <person name="Spackman E."/>
            <person name="Goraichik I."/>
            <person name="Dimitrov K.M."/>
            <person name="Suarez D.L."/>
            <person name="Swayne D.E."/>
        </authorList>
    </citation>
    <scope>NUCLEOTIDE SEQUENCE [LARGE SCALE GENOMIC DNA]</scope>
    <source>
        <strain evidence="2 3">CECT 7691</strain>
    </source>
</reference>
<dbReference type="RefSeq" id="WP_176245172.1">
    <property type="nucleotide sequence ID" value="NZ_FWFR01000004.1"/>
</dbReference>
<evidence type="ECO:0000313" key="3">
    <source>
        <dbReference type="Proteomes" id="UP000193200"/>
    </source>
</evidence>
<dbReference type="AlphaFoldDB" id="A0A1Y5U077"/>
<sequence>MSISKLEPRNRDEIRDHLLRLDLADRRLRFFGAVGDGFIRSFCNRIDWGRTVMIGYRSGNVLRGLAQLSMAGGTEPATAEFAASVEKPFQNRGIGTDLLRKSIALARNRFIRDLHMACLPENLGMQRMAQKCGASLAFRDQEMAGRIRSPWPSPLTLLEEAEIEAAAFYPGDQDNSLGTIGTADTRAA</sequence>
<name>A0A1Y5U077_9PROT</name>
<protein>
    <submittedName>
        <fullName evidence="2">Acetyltransferase (GNAT) family protein</fullName>
    </submittedName>
</protein>
<dbReference type="Pfam" id="PF00583">
    <property type="entry name" value="Acetyltransf_1"/>
    <property type="match status" value="1"/>
</dbReference>
<dbReference type="InParanoid" id="A0A1Y5U077"/>
<dbReference type="InterPro" id="IPR000182">
    <property type="entry name" value="GNAT_dom"/>
</dbReference>
<accession>A0A1Y5U077</accession>
<keyword evidence="3" id="KW-1185">Reference proteome</keyword>
<dbReference type="GO" id="GO:0016747">
    <property type="term" value="F:acyltransferase activity, transferring groups other than amino-acyl groups"/>
    <property type="evidence" value="ECO:0007669"/>
    <property type="project" value="InterPro"/>
</dbReference>
<evidence type="ECO:0000259" key="1">
    <source>
        <dbReference type="PROSITE" id="PS51186"/>
    </source>
</evidence>
<feature type="domain" description="N-acetyltransferase" evidence="1">
    <location>
        <begin position="1"/>
        <end position="164"/>
    </location>
</feature>
<dbReference type="EMBL" id="FWFR01000004">
    <property type="protein sequence ID" value="SLN75795.1"/>
    <property type="molecule type" value="Genomic_DNA"/>
</dbReference>
<dbReference type="InterPro" id="IPR016181">
    <property type="entry name" value="Acyl_CoA_acyltransferase"/>
</dbReference>
<dbReference type="Gene3D" id="3.40.630.30">
    <property type="match status" value="1"/>
</dbReference>